<sequence>MNGAEALLKTLVESEVEICFANPGTSEMQLVSAIGQTDAMRPVLCLFEGVVSGAADGYARMADKPAATLLHLGSGFSNSLANMHNARRAGSPIVNIVGDHASYHIQFDAPLTSDLPAITRWGSQWTEIAHSPEELSAAGARAVQASMKGSGQIATVIAPADHAWNEASEAAPALPKAEPLMVAGERVQRIADAISNGKKTVIMLGGMALREDNLAQLGAIADAHDVTLMCATFPTRLQRGAGRAVVQRLPYFAEQAADALEPFEQLILLGTAAPVSFFAYPGKEGWLTPEHCELLTLAEPSEDIDTTVAALLNALDIQDRAKTLHERQIHKVADDSLNPLTIGQIMSNEMPEHAVVSDEGATCGLAMFMCTENAPAHDWLTLTGGAIGQGLPVALGAALACPDRKVIALQADGSAMYTIQALWSMARENVDVTVVLLNNKSYAILNIELARVGAGEPNEKTLSMLDLSRPDMDFASMAKGLGVKASQARSSSEFQVQFAEAMATPGPCLIEAIL</sequence>
<evidence type="ECO:0000256" key="2">
    <source>
        <dbReference type="ARBA" id="ARBA00023052"/>
    </source>
</evidence>
<accession>A4A7Q3</accession>
<dbReference type="InterPro" id="IPR029061">
    <property type="entry name" value="THDP-binding"/>
</dbReference>
<evidence type="ECO:0000259" key="3">
    <source>
        <dbReference type="Pfam" id="PF02775"/>
    </source>
</evidence>
<evidence type="ECO:0000313" key="6">
    <source>
        <dbReference type="Proteomes" id="UP000019205"/>
    </source>
</evidence>
<dbReference type="eggNOG" id="COG0028">
    <property type="taxonomic scope" value="Bacteria"/>
</dbReference>
<evidence type="ECO:0000256" key="1">
    <source>
        <dbReference type="ARBA" id="ARBA00007812"/>
    </source>
</evidence>
<keyword evidence="2" id="KW-0786">Thiamine pyrophosphate</keyword>
<comment type="similarity">
    <text evidence="1">Belongs to the TPP enzyme family.</text>
</comment>
<dbReference type="RefSeq" id="WP_008295244.1">
    <property type="nucleotide sequence ID" value="NZ_CM002299.1"/>
</dbReference>
<dbReference type="InterPro" id="IPR011766">
    <property type="entry name" value="TPP_enzyme_TPP-bd"/>
</dbReference>
<proteinExistence type="inferred from homology"/>
<evidence type="ECO:0000313" key="5">
    <source>
        <dbReference type="EMBL" id="EAQ97698.1"/>
    </source>
</evidence>
<dbReference type="EMBL" id="AAOA02000001">
    <property type="protein sequence ID" value="EAQ97698.1"/>
    <property type="molecule type" value="Genomic_DNA"/>
</dbReference>
<reference evidence="5 6" key="1">
    <citation type="journal article" date="2007" name="Proc. Natl. Acad. Sci. U.S.A.">
        <title>Characterization of a marine gammaproteobacterium capable of aerobic anoxygenic photosynthesis.</title>
        <authorList>
            <person name="Fuchs B.M."/>
            <person name="Spring S."/>
            <person name="Teeling H."/>
            <person name="Quast C."/>
            <person name="Wulf J."/>
            <person name="Schattenhofer M."/>
            <person name="Yan S."/>
            <person name="Ferriera S."/>
            <person name="Johnson J."/>
            <person name="Glockner F.O."/>
            <person name="Amann R."/>
        </authorList>
    </citation>
    <scope>NUCLEOTIDE SEQUENCE [LARGE SCALE GENOMIC DNA]</scope>
    <source>
        <strain evidence="5">KT71</strain>
    </source>
</reference>
<dbReference type="NCBIfam" id="NF005760">
    <property type="entry name" value="PRK07586.1"/>
    <property type="match status" value="1"/>
</dbReference>
<dbReference type="SUPFAM" id="SSF52467">
    <property type="entry name" value="DHS-like NAD/FAD-binding domain"/>
    <property type="match status" value="1"/>
</dbReference>
<protein>
    <submittedName>
        <fullName evidence="5">Thiamine pyrophosphate-requiring enzyme</fullName>
        <ecNumber evidence="5">2.2.1.6</ecNumber>
    </submittedName>
</protein>
<dbReference type="CDD" id="cd02002">
    <property type="entry name" value="TPP_BFDC"/>
    <property type="match status" value="1"/>
</dbReference>
<dbReference type="CDD" id="cd07035">
    <property type="entry name" value="TPP_PYR_POX_like"/>
    <property type="match status" value="1"/>
</dbReference>
<name>A4A7Q3_9GAMM</name>
<dbReference type="GO" id="GO:0030976">
    <property type="term" value="F:thiamine pyrophosphate binding"/>
    <property type="evidence" value="ECO:0007669"/>
    <property type="project" value="InterPro"/>
</dbReference>
<dbReference type="AlphaFoldDB" id="A4A7Q3"/>
<dbReference type="Pfam" id="PF02775">
    <property type="entry name" value="TPP_enzyme_C"/>
    <property type="match status" value="1"/>
</dbReference>
<dbReference type="GO" id="GO:0050660">
    <property type="term" value="F:flavin adenine dinucleotide binding"/>
    <property type="evidence" value="ECO:0007669"/>
    <property type="project" value="TreeGrafter"/>
</dbReference>
<dbReference type="HOGENOM" id="CLU_013748_8_0_6"/>
<gene>
    <name evidence="5" type="ORF">KT71_14049</name>
</gene>
<feature type="domain" description="Thiamine pyrophosphate enzyme TPP-binding" evidence="3">
    <location>
        <begin position="375"/>
        <end position="511"/>
    </location>
</feature>
<comment type="caution">
    <text evidence="5">The sequence shown here is derived from an EMBL/GenBank/DDBJ whole genome shotgun (WGS) entry which is preliminary data.</text>
</comment>
<dbReference type="InterPro" id="IPR045229">
    <property type="entry name" value="TPP_enz"/>
</dbReference>
<dbReference type="Gene3D" id="3.40.50.970">
    <property type="match status" value="2"/>
</dbReference>
<dbReference type="Proteomes" id="UP000019205">
    <property type="component" value="Chromosome"/>
</dbReference>
<dbReference type="STRING" id="314285.KT71_14049"/>
<dbReference type="Pfam" id="PF02776">
    <property type="entry name" value="TPP_enzyme_N"/>
    <property type="match status" value="1"/>
</dbReference>
<dbReference type="SUPFAM" id="SSF52518">
    <property type="entry name" value="Thiamin diphosphate-binding fold (THDP-binding)"/>
    <property type="match status" value="2"/>
</dbReference>
<dbReference type="GO" id="GO:0044281">
    <property type="term" value="P:small molecule metabolic process"/>
    <property type="evidence" value="ECO:0007669"/>
    <property type="project" value="UniProtKB-ARBA"/>
</dbReference>
<organism evidence="5 6">
    <name type="scientific">Congregibacter litoralis KT71</name>
    <dbReference type="NCBI Taxonomy" id="314285"/>
    <lineage>
        <taxon>Bacteria</taxon>
        <taxon>Pseudomonadati</taxon>
        <taxon>Pseudomonadota</taxon>
        <taxon>Gammaproteobacteria</taxon>
        <taxon>Cellvibrionales</taxon>
        <taxon>Halieaceae</taxon>
        <taxon>Congregibacter</taxon>
    </lineage>
</organism>
<dbReference type="InterPro" id="IPR012001">
    <property type="entry name" value="Thiamin_PyroP_enz_TPP-bd_dom"/>
</dbReference>
<keyword evidence="5" id="KW-0808">Transferase</keyword>
<dbReference type="GO" id="GO:0003984">
    <property type="term" value="F:acetolactate synthase activity"/>
    <property type="evidence" value="ECO:0007669"/>
    <property type="project" value="UniProtKB-EC"/>
</dbReference>
<dbReference type="InterPro" id="IPR029035">
    <property type="entry name" value="DHS-like_NAD/FAD-binding_dom"/>
</dbReference>
<dbReference type="PANTHER" id="PTHR18968:SF86">
    <property type="entry name" value="ACETOLACTATE SYNTHASE LARGE SUBUNIT ILVX-RELATED"/>
    <property type="match status" value="1"/>
</dbReference>
<evidence type="ECO:0000259" key="4">
    <source>
        <dbReference type="Pfam" id="PF02776"/>
    </source>
</evidence>
<reference evidence="5 6" key="2">
    <citation type="journal article" date="2009" name="PLoS ONE">
        <title>The photosynthetic apparatus and its regulation in the aerobic gammaproteobacterium Congregibacter litoralis gen. nov., sp. nov.</title>
        <authorList>
            <person name="Spring S."/>
            <person name="Lunsdorf H."/>
            <person name="Fuchs B.M."/>
            <person name="Tindall B.J."/>
        </authorList>
    </citation>
    <scope>NUCLEOTIDE SEQUENCE [LARGE SCALE GENOMIC DNA]</scope>
    <source>
        <strain evidence="5">KT71</strain>
    </source>
</reference>
<dbReference type="PANTHER" id="PTHR18968">
    <property type="entry name" value="THIAMINE PYROPHOSPHATE ENZYMES"/>
    <property type="match status" value="1"/>
</dbReference>
<keyword evidence="6" id="KW-1185">Reference proteome</keyword>
<dbReference type="EC" id="2.2.1.6" evidence="5"/>
<feature type="domain" description="Thiamine pyrophosphate enzyme N-terminal TPP-binding" evidence="4">
    <location>
        <begin position="1"/>
        <end position="106"/>
    </location>
</feature>
<dbReference type="Gene3D" id="3.40.50.1220">
    <property type="entry name" value="TPP-binding domain"/>
    <property type="match status" value="1"/>
</dbReference>
<dbReference type="OrthoDB" id="9785953at2"/>